<gene>
    <name evidence="3" type="ORF">B0F90DRAFT_300033</name>
</gene>
<dbReference type="Proteomes" id="UP001203297">
    <property type="component" value="Unassembled WGS sequence"/>
</dbReference>
<keyword evidence="4" id="KW-1185">Reference proteome</keyword>
<dbReference type="AlphaFoldDB" id="A0AAD4LVT5"/>
<comment type="caution">
    <text evidence="3">The sequence shown here is derived from an EMBL/GenBank/DDBJ whole genome shotgun (WGS) entry which is preliminary data.</text>
</comment>
<evidence type="ECO:0000313" key="4">
    <source>
        <dbReference type="Proteomes" id="UP001203297"/>
    </source>
</evidence>
<accession>A0AAD4LVT5</accession>
<evidence type="ECO:0000313" key="3">
    <source>
        <dbReference type="EMBL" id="KAI0292059.1"/>
    </source>
</evidence>
<feature type="region of interest" description="Disordered" evidence="1">
    <location>
        <begin position="1"/>
        <end position="20"/>
    </location>
</feature>
<organism evidence="3 4">
    <name type="scientific">Multifurca ochricompacta</name>
    <dbReference type="NCBI Taxonomy" id="376703"/>
    <lineage>
        <taxon>Eukaryota</taxon>
        <taxon>Fungi</taxon>
        <taxon>Dikarya</taxon>
        <taxon>Basidiomycota</taxon>
        <taxon>Agaricomycotina</taxon>
        <taxon>Agaricomycetes</taxon>
        <taxon>Russulales</taxon>
        <taxon>Russulaceae</taxon>
        <taxon>Multifurca</taxon>
    </lineage>
</organism>
<evidence type="ECO:0000256" key="1">
    <source>
        <dbReference type="SAM" id="MobiDB-lite"/>
    </source>
</evidence>
<dbReference type="SUPFAM" id="SSF51101">
    <property type="entry name" value="Mannose-binding lectins"/>
    <property type="match status" value="1"/>
</dbReference>
<dbReference type="Pfam" id="PF01419">
    <property type="entry name" value="Jacalin"/>
    <property type="match status" value="1"/>
</dbReference>
<proteinExistence type="predicted"/>
<dbReference type="InterPro" id="IPR001229">
    <property type="entry name" value="Jacalin-like_lectin_dom"/>
</dbReference>
<dbReference type="InterPro" id="IPR036404">
    <property type="entry name" value="Jacalin-like_lectin_dom_sf"/>
</dbReference>
<dbReference type="EMBL" id="WTXG01000134">
    <property type="protein sequence ID" value="KAI0292059.1"/>
    <property type="molecule type" value="Genomic_DNA"/>
</dbReference>
<dbReference type="Gene3D" id="2.100.10.30">
    <property type="entry name" value="Jacalin-like lectin domain"/>
    <property type="match status" value="1"/>
</dbReference>
<evidence type="ECO:0000259" key="2">
    <source>
        <dbReference type="Pfam" id="PF01419"/>
    </source>
</evidence>
<name>A0AAD4LVT5_9AGAM</name>
<feature type="domain" description="Jacalin-type lectin" evidence="2">
    <location>
        <begin position="36"/>
        <end position="161"/>
    </location>
</feature>
<sequence length="171" mass="18724">MTLLPEITATQTHSYDREENDKPFDDLVHIGGWPAKQSIKRITSIVVHFDSSRVNGIEISYELSSGMGILTKHGRSTGESARVDFEEGTLLVSAFGSSISQIGFMTFNTRGGAIQIYGPFGWKPRPGEPPSYVIPYGTFGNIIAFNGTENDKGELKGIGFYKTDPQVPAYV</sequence>
<protein>
    <recommendedName>
        <fullName evidence="2">Jacalin-type lectin domain-containing protein</fullName>
    </recommendedName>
</protein>
<reference evidence="3" key="1">
    <citation type="journal article" date="2022" name="New Phytol.">
        <title>Evolutionary transition to the ectomycorrhizal habit in the genomes of a hyperdiverse lineage of mushroom-forming fungi.</title>
        <authorList>
            <person name="Looney B."/>
            <person name="Miyauchi S."/>
            <person name="Morin E."/>
            <person name="Drula E."/>
            <person name="Courty P.E."/>
            <person name="Kohler A."/>
            <person name="Kuo A."/>
            <person name="LaButti K."/>
            <person name="Pangilinan J."/>
            <person name="Lipzen A."/>
            <person name="Riley R."/>
            <person name="Andreopoulos W."/>
            <person name="He G."/>
            <person name="Johnson J."/>
            <person name="Nolan M."/>
            <person name="Tritt A."/>
            <person name="Barry K.W."/>
            <person name="Grigoriev I.V."/>
            <person name="Nagy L.G."/>
            <person name="Hibbett D."/>
            <person name="Henrissat B."/>
            <person name="Matheny P.B."/>
            <person name="Labbe J."/>
            <person name="Martin F.M."/>
        </authorList>
    </citation>
    <scope>NUCLEOTIDE SEQUENCE</scope>
    <source>
        <strain evidence="3">BPL690</strain>
    </source>
</reference>